<dbReference type="EC" id="2.3.2.31" evidence="5"/>
<dbReference type="SMART" id="SM00184">
    <property type="entry name" value="RING"/>
    <property type="match status" value="3"/>
</dbReference>
<gene>
    <name evidence="17 18 19 20" type="primary">LOC110790613</name>
</gene>
<dbReference type="Gene3D" id="3.30.40.10">
    <property type="entry name" value="Zinc/RING finger domain, C3HC4 (zinc finger)"/>
    <property type="match status" value="1"/>
</dbReference>
<reference evidence="16" key="1">
    <citation type="journal article" date="2021" name="Nat. Commun.">
        <title>Genomic analyses provide insights into spinach domestication and the genetic basis of agronomic traits.</title>
        <authorList>
            <person name="Cai X."/>
            <person name="Sun X."/>
            <person name="Xu C."/>
            <person name="Sun H."/>
            <person name="Wang X."/>
            <person name="Ge C."/>
            <person name="Zhang Z."/>
            <person name="Wang Q."/>
            <person name="Fei Z."/>
            <person name="Jiao C."/>
            <person name="Wang Q."/>
        </authorList>
    </citation>
    <scope>NUCLEOTIDE SEQUENCE [LARGE SCALE GENOMIC DNA]</scope>
    <source>
        <strain evidence="16">cv. Varoflay</strain>
    </source>
</reference>
<dbReference type="SUPFAM" id="SSF54495">
    <property type="entry name" value="UBC-like"/>
    <property type="match status" value="1"/>
</dbReference>
<dbReference type="InterPro" id="IPR031127">
    <property type="entry name" value="E3_UB_ligase_RBR"/>
</dbReference>
<evidence type="ECO:0000256" key="6">
    <source>
        <dbReference type="ARBA" id="ARBA00022679"/>
    </source>
</evidence>
<dbReference type="RefSeq" id="XP_056686928.1">
    <property type="nucleotide sequence ID" value="XM_056830950.1"/>
</dbReference>
<dbReference type="Pfam" id="PF00097">
    <property type="entry name" value="zf-C3HC4"/>
    <property type="match status" value="1"/>
</dbReference>
<dbReference type="Pfam" id="PF01485">
    <property type="entry name" value="IBR"/>
    <property type="match status" value="1"/>
</dbReference>
<evidence type="ECO:0000259" key="14">
    <source>
        <dbReference type="PROSITE" id="PS50908"/>
    </source>
</evidence>
<dbReference type="SMART" id="SM00647">
    <property type="entry name" value="IBR"/>
    <property type="match status" value="2"/>
</dbReference>
<keyword evidence="10" id="KW-0833">Ubl conjugation pathway</keyword>
<accession>A0ABM3QU73</accession>
<dbReference type="PROSITE" id="PS50089">
    <property type="entry name" value="ZF_RING_2"/>
    <property type="match status" value="1"/>
</dbReference>
<evidence type="ECO:0000256" key="12">
    <source>
        <dbReference type="PROSITE-ProRule" id="PRU00175"/>
    </source>
</evidence>
<dbReference type="CDD" id="cd20336">
    <property type="entry name" value="Rcat_RBR"/>
    <property type="match status" value="2"/>
</dbReference>
<dbReference type="RefSeq" id="XP_056686927.1">
    <property type="nucleotide sequence ID" value="XM_056830949.1"/>
</dbReference>
<protein>
    <recommendedName>
        <fullName evidence="5">RBR-type E3 ubiquitin transferase</fullName>
        <ecNumber evidence="5">2.3.2.31</ecNumber>
    </recommendedName>
</protein>
<dbReference type="SMART" id="SM00591">
    <property type="entry name" value="RWD"/>
    <property type="match status" value="1"/>
</dbReference>
<evidence type="ECO:0000256" key="2">
    <source>
        <dbReference type="ARBA" id="ARBA00001947"/>
    </source>
</evidence>
<evidence type="ECO:0000256" key="9">
    <source>
        <dbReference type="ARBA" id="ARBA00022771"/>
    </source>
</evidence>
<evidence type="ECO:0000256" key="5">
    <source>
        <dbReference type="ARBA" id="ARBA00012251"/>
    </source>
</evidence>
<comment type="function">
    <text evidence="3">Might act as an E3 ubiquitin-protein ligase, or as part of E3 complex, which accepts ubiquitin from specific E2 ubiquitin-conjugating enzymes and then transfers it to substrates.</text>
</comment>
<dbReference type="PROSITE" id="PS50908">
    <property type="entry name" value="RWD"/>
    <property type="match status" value="1"/>
</dbReference>
<dbReference type="InterPro" id="IPR006575">
    <property type="entry name" value="RWD_dom"/>
</dbReference>
<dbReference type="RefSeq" id="XP_056686926.1">
    <property type="nucleotide sequence ID" value="XM_056830948.1"/>
</dbReference>
<organism evidence="16 18">
    <name type="scientific">Spinacia oleracea</name>
    <name type="common">Spinach</name>
    <dbReference type="NCBI Taxonomy" id="3562"/>
    <lineage>
        <taxon>Eukaryota</taxon>
        <taxon>Viridiplantae</taxon>
        <taxon>Streptophyta</taxon>
        <taxon>Embryophyta</taxon>
        <taxon>Tracheophyta</taxon>
        <taxon>Spermatophyta</taxon>
        <taxon>Magnoliopsida</taxon>
        <taxon>eudicotyledons</taxon>
        <taxon>Gunneridae</taxon>
        <taxon>Pentapetalae</taxon>
        <taxon>Caryophyllales</taxon>
        <taxon>Chenopodiaceae</taxon>
        <taxon>Chenopodioideae</taxon>
        <taxon>Anserineae</taxon>
        <taxon>Spinacia</taxon>
    </lineage>
</organism>
<feature type="domain" description="RWD" evidence="14">
    <location>
        <begin position="1"/>
        <end position="120"/>
    </location>
</feature>
<keyword evidence="7" id="KW-0479">Metal-binding</keyword>
<dbReference type="InterPro" id="IPR017907">
    <property type="entry name" value="Znf_RING_CS"/>
</dbReference>
<dbReference type="InterPro" id="IPR001841">
    <property type="entry name" value="Znf_RING"/>
</dbReference>
<evidence type="ECO:0000256" key="1">
    <source>
        <dbReference type="ARBA" id="ARBA00001798"/>
    </source>
</evidence>
<dbReference type="Gene3D" id="3.10.110.10">
    <property type="entry name" value="Ubiquitin Conjugating Enzyme"/>
    <property type="match status" value="1"/>
</dbReference>
<feature type="domain" description="RING-type" evidence="15">
    <location>
        <begin position="174"/>
        <end position="395"/>
    </location>
</feature>
<dbReference type="InterPro" id="IPR013083">
    <property type="entry name" value="Znf_RING/FYVE/PHD"/>
</dbReference>
<proteinExistence type="inferred from homology"/>
<dbReference type="Pfam" id="PF22191">
    <property type="entry name" value="IBR_1"/>
    <property type="match status" value="1"/>
</dbReference>
<dbReference type="Pfam" id="PF05773">
    <property type="entry name" value="RWD"/>
    <property type="match status" value="1"/>
</dbReference>
<evidence type="ECO:0000256" key="3">
    <source>
        <dbReference type="ARBA" id="ARBA00003976"/>
    </source>
</evidence>
<dbReference type="CDD" id="cd23134">
    <property type="entry name" value="RING-HC_ITT1-like"/>
    <property type="match status" value="1"/>
</dbReference>
<dbReference type="InterPro" id="IPR016135">
    <property type="entry name" value="UBQ-conjugating_enzyme/RWD"/>
</dbReference>
<dbReference type="InterPro" id="IPR002867">
    <property type="entry name" value="IBR_dom"/>
</dbReference>
<comment type="cofactor">
    <cofactor evidence="2">
        <name>Zn(2+)</name>
        <dbReference type="ChEBI" id="CHEBI:29105"/>
    </cofactor>
</comment>
<comment type="similarity">
    <text evidence="4">Belongs to the RBR family. Ariadne subfamily.</text>
</comment>
<evidence type="ECO:0000256" key="11">
    <source>
        <dbReference type="ARBA" id="ARBA00022833"/>
    </source>
</evidence>
<dbReference type="InterPro" id="IPR018957">
    <property type="entry name" value="Znf_C3HC4_RING-type"/>
</dbReference>
<dbReference type="CDD" id="cd20341">
    <property type="entry name" value="BRcat_RBR_RNF14"/>
    <property type="match status" value="1"/>
</dbReference>
<evidence type="ECO:0000256" key="4">
    <source>
        <dbReference type="ARBA" id="ARBA00005884"/>
    </source>
</evidence>
<evidence type="ECO:0000256" key="8">
    <source>
        <dbReference type="ARBA" id="ARBA00022737"/>
    </source>
</evidence>
<dbReference type="PROSITE" id="PS51873">
    <property type="entry name" value="TRIAD"/>
    <property type="match status" value="1"/>
</dbReference>
<keyword evidence="9 12" id="KW-0863">Zinc-finger</keyword>
<evidence type="ECO:0000256" key="7">
    <source>
        <dbReference type="ARBA" id="ARBA00022723"/>
    </source>
</evidence>
<dbReference type="InterPro" id="IPR044066">
    <property type="entry name" value="TRIAD_supradom"/>
</dbReference>
<name>A0ABM3QU73_SPIOL</name>
<dbReference type="Gene3D" id="1.20.120.1750">
    <property type="match status" value="1"/>
</dbReference>
<dbReference type="PANTHER" id="PTHR11685">
    <property type="entry name" value="RBR FAMILY RING FINGER AND IBR DOMAIN-CONTAINING"/>
    <property type="match status" value="1"/>
</dbReference>
<dbReference type="SUPFAM" id="SSF57850">
    <property type="entry name" value="RING/U-box"/>
    <property type="match status" value="4"/>
</dbReference>
<reference evidence="17 18" key="2">
    <citation type="submission" date="2025-05" db="UniProtKB">
        <authorList>
            <consortium name="RefSeq"/>
        </authorList>
    </citation>
    <scope>IDENTIFICATION</scope>
    <source>
        <tissue evidence="17 18">Leaf</tissue>
    </source>
</reference>
<evidence type="ECO:0000259" key="13">
    <source>
        <dbReference type="PROSITE" id="PS50089"/>
    </source>
</evidence>
<evidence type="ECO:0000313" key="17">
    <source>
        <dbReference type="RefSeq" id="XP_056686925.1"/>
    </source>
</evidence>
<feature type="domain" description="RING-type" evidence="13">
    <location>
        <begin position="178"/>
        <end position="226"/>
    </location>
</feature>
<evidence type="ECO:0000313" key="18">
    <source>
        <dbReference type="RefSeq" id="XP_056686926.1"/>
    </source>
</evidence>
<sequence>MESIYGDNVYILDKRQGLRSFQIHINIELPDSYSVSTKLKEDESLQTFKVQCLSPIILTCLLPRSYPSHYPPSFTISVQWLHESEISQLCSMLDLLWNEQPGQEILYRWVEWLPSSSLQHLGFDEELSIGPYNVESVESVSDRRSFSGSISPDIDVASMKSYNSERQHENFLNGCHECCICFSEFAGTKFLRLPCDHFFCVKCMTTYAEVLVKEGTVNKLQCPNTKCGGMIPPGLLKRLLGGEEFDRWESLMLQKTLDAMPDVVYCPRCETACLEEKDHHAQCSKCFFSFCSLCRERRHVGLACMTPEMKLKSLEDQPIFSLLKESQRRKQRIVMNELLSVKEILRDAKQCPSCKIAITKNGGCNHMVCRQCGQRFCYGCGRLTGMCDCHHSPAEPVIEPEQNMALQVRQILRELQVQMVHGNSRPCPSCKQFKAKVGNNNHIFCWACQNHYCYLCRKMVRRSSEHYGPKGCKQHSEG</sequence>
<evidence type="ECO:0000256" key="10">
    <source>
        <dbReference type="ARBA" id="ARBA00022786"/>
    </source>
</evidence>
<evidence type="ECO:0000313" key="16">
    <source>
        <dbReference type="Proteomes" id="UP000813463"/>
    </source>
</evidence>
<keyword evidence="6" id="KW-0808">Transferase</keyword>
<dbReference type="RefSeq" id="XP_056686925.1">
    <property type="nucleotide sequence ID" value="XM_056830947.1"/>
</dbReference>
<keyword evidence="16" id="KW-1185">Reference proteome</keyword>
<dbReference type="Proteomes" id="UP000813463">
    <property type="component" value="Chromosome 6"/>
</dbReference>
<evidence type="ECO:0000259" key="15">
    <source>
        <dbReference type="PROSITE" id="PS51873"/>
    </source>
</evidence>
<evidence type="ECO:0000313" key="20">
    <source>
        <dbReference type="RefSeq" id="XP_056686928.1"/>
    </source>
</evidence>
<dbReference type="PROSITE" id="PS00518">
    <property type="entry name" value="ZF_RING_1"/>
    <property type="match status" value="1"/>
</dbReference>
<dbReference type="GeneID" id="110790613"/>
<comment type="catalytic activity">
    <reaction evidence="1">
        <text>[E2 ubiquitin-conjugating enzyme]-S-ubiquitinyl-L-cysteine + [acceptor protein]-L-lysine = [E2 ubiquitin-conjugating enzyme]-L-cysteine + [acceptor protein]-N(6)-ubiquitinyl-L-lysine.</text>
        <dbReference type="EC" id="2.3.2.31"/>
    </reaction>
</comment>
<keyword evidence="8" id="KW-0677">Repeat</keyword>
<keyword evidence="11" id="KW-0862">Zinc</keyword>
<dbReference type="CDD" id="cd23821">
    <property type="entry name" value="RWD_IMPACT"/>
    <property type="match status" value="1"/>
</dbReference>
<evidence type="ECO:0000313" key="19">
    <source>
        <dbReference type="RefSeq" id="XP_056686927.1"/>
    </source>
</evidence>